<evidence type="ECO:0008006" key="3">
    <source>
        <dbReference type="Google" id="ProtNLM"/>
    </source>
</evidence>
<dbReference type="Gene3D" id="1.10.340.30">
    <property type="entry name" value="Hypothetical protein, domain 2"/>
    <property type="match status" value="1"/>
</dbReference>
<reference evidence="2" key="1">
    <citation type="submission" date="2012-03" db="EMBL/GenBank/DDBJ databases">
        <title>Complete genome of Caldisphaera lagunensis DSM 15908.</title>
        <authorList>
            <person name="Lucas S."/>
            <person name="Copeland A."/>
            <person name="Lapidus A."/>
            <person name="Glavina del Rio T."/>
            <person name="Dalin E."/>
            <person name="Tice H."/>
            <person name="Bruce D."/>
            <person name="Goodwin L."/>
            <person name="Pitluck S."/>
            <person name="Peters L."/>
            <person name="Mikhailova N."/>
            <person name="Teshima H."/>
            <person name="Kyrpides N."/>
            <person name="Mavromatis K."/>
            <person name="Ivanova N."/>
            <person name="Brettin T."/>
            <person name="Detter J.C."/>
            <person name="Han C."/>
            <person name="Larimer F."/>
            <person name="Land M."/>
            <person name="Hauser L."/>
            <person name="Markowitz V."/>
            <person name="Cheng J.-F."/>
            <person name="Hugenholtz P."/>
            <person name="Woyke T."/>
            <person name="Wu D."/>
            <person name="Spring S."/>
            <person name="Schroeder M."/>
            <person name="Brambilla E."/>
            <person name="Klenk H.-P."/>
            <person name="Eisen J.A."/>
        </authorList>
    </citation>
    <scope>NUCLEOTIDE SEQUENCE [LARGE SCALE GENOMIC DNA]</scope>
    <source>
        <strain evidence="2">DSM 15908 / JCM 11604 / IC-154</strain>
    </source>
</reference>
<dbReference type="GO" id="GO:0006281">
    <property type="term" value="P:DNA repair"/>
    <property type="evidence" value="ECO:0007669"/>
    <property type="project" value="InterPro"/>
</dbReference>
<dbReference type="STRING" id="1056495.Calag_0866"/>
<gene>
    <name evidence="1" type="ordered locus">Calag_0866</name>
</gene>
<protein>
    <recommendedName>
        <fullName evidence="3">N-glycosylase/DNA lyase</fullName>
    </recommendedName>
</protein>
<dbReference type="Gene3D" id="1.10.1670.10">
    <property type="entry name" value="Helix-hairpin-Helix base-excision DNA repair enzymes (C-terminal)"/>
    <property type="match status" value="1"/>
</dbReference>
<dbReference type="HOGENOM" id="CLU_085935_0_0_2"/>
<dbReference type="eggNOG" id="arCOG04144">
    <property type="taxonomic scope" value="Archaea"/>
</dbReference>
<dbReference type="KEGG" id="clg:Calag_0866"/>
<name>L0A9S8_CALLD</name>
<dbReference type="SUPFAM" id="SSF48150">
    <property type="entry name" value="DNA-glycosylase"/>
    <property type="match status" value="1"/>
</dbReference>
<dbReference type="InterPro" id="IPR015254">
    <property type="entry name" value="AGOG-like"/>
</dbReference>
<dbReference type="Pfam" id="PF09171">
    <property type="entry name" value="AGOG"/>
    <property type="match status" value="1"/>
</dbReference>
<dbReference type="GO" id="GO:0003906">
    <property type="term" value="F:DNA-(apurinic or apyrimidinic site) endonuclease activity"/>
    <property type="evidence" value="ECO:0007669"/>
    <property type="project" value="InterPro"/>
</dbReference>
<keyword evidence="2" id="KW-1185">Reference proteome</keyword>
<evidence type="ECO:0000313" key="1">
    <source>
        <dbReference type="EMBL" id="AFZ70606.1"/>
    </source>
</evidence>
<dbReference type="Proteomes" id="UP000010469">
    <property type="component" value="Chromosome"/>
</dbReference>
<organism evidence="1 2">
    <name type="scientific">Caldisphaera lagunensis (strain DSM 15908 / JCM 11604 / ANMR 0165 / IC-154)</name>
    <dbReference type="NCBI Taxonomy" id="1056495"/>
    <lineage>
        <taxon>Archaea</taxon>
        <taxon>Thermoproteota</taxon>
        <taxon>Thermoprotei</taxon>
        <taxon>Acidilobales</taxon>
        <taxon>Caldisphaeraceae</taxon>
        <taxon>Caldisphaera</taxon>
    </lineage>
</organism>
<dbReference type="AlphaFoldDB" id="L0A9S8"/>
<sequence>MVKLNINNERLIKVSDSIKNFGLDNVLILEEKLDPQFDYIQKLKEKVGKNYATIYSLLVSLISYKLTMKGEDWWKCFSEYLSAKDIPKNFEESINNVINFINDCKGSIIGRAAKIKRIEKVVKGSRDILLEILERPEVVLEKPNKILEEIAKSLNSKEWKKTITFSIKMSYYAIKNRGELRPLNIVIPMPIDVRISCISYTSGIIESNSYKEILKKPKIAIEAWDKVSQLSNIPQIHLDSLLWIIGRNSMELSLDEAKENAKRILMKYFDKDKVDYLLYNLFYRECK</sequence>
<dbReference type="GO" id="GO:0016799">
    <property type="term" value="F:hydrolase activity, hydrolyzing N-glycosyl compounds"/>
    <property type="evidence" value="ECO:0007669"/>
    <property type="project" value="InterPro"/>
</dbReference>
<proteinExistence type="predicted"/>
<dbReference type="InterPro" id="IPR023170">
    <property type="entry name" value="HhH_base_excis_C"/>
</dbReference>
<evidence type="ECO:0000313" key="2">
    <source>
        <dbReference type="Proteomes" id="UP000010469"/>
    </source>
</evidence>
<accession>L0A9S8</accession>
<dbReference type="InterPro" id="IPR011257">
    <property type="entry name" value="DNA_glycosylase"/>
</dbReference>
<dbReference type="InParanoid" id="L0A9S8"/>
<dbReference type="EMBL" id="CP003378">
    <property type="protein sequence ID" value="AFZ70606.1"/>
    <property type="molecule type" value="Genomic_DNA"/>
</dbReference>